<evidence type="ECO:0000313" key="1">
    <source>
        <dbReference type="EMBL" id="GEL94874.1"/>
    </source>
</evidence>
<organism evidence="1 2">
    <name type="scientific">Cellulomonas composti</name>
    <dbReference type="NCBI Taxonomy" id="266130"/>
    <lineage>
        <taxon>Bacteria</taxon>
        <taxon>Bacillati</taxon>
        <taxon>Actinomycetota</taxon>
        <taxon>Actinomycetes</taxon>
        <taxon>Micrococcales</taxon>
        <taxon>Cellulomonadaceae</taxon>
        <taxon>Cellulomonas</taxon>
    </lineage>
</organism>
<proteinExistence type="predicted"/>
<keyword evidence="2" id="KW-1185">Reference proteome</keyword>
<name>A0A511JA77_9CELL</name>
<gene>
    <name evidence="1" type="ORF">CCO02nite_15320</name>
</gene>
<accession>A0A511JA77</accession>
<dbReference type="EMBL" id="BJWG01000005">
    <property type="protein sequence ID" value="GEL94874.1"/>
    <property type="molecule type" value="Genomic_DNA"/>
</dbReference>
<protein>
    <submittedName>
        <fullName evidence="1">Uncharacterized protein</fullName>
    </submittedName>
</protein>
<sequence>MTGIEIGGIYRTVAMDRDTPSALVLVTDFDDATQSLTVTLLSPDIEFGSSADIVLSGDEIGRTYGLLAESDIFGYVWVVQIDRRVGRVEPSVLTALTELRDEGAIGRPVAGPPVVGRDDPRWNFKIHELKRLQRLTADCTRELIDGERVVSIDPHALRVPFTETEIAAFEEFVVEVVESVERGTARVPGWLVDIALDADLVASYRAAGLYNSLRLLWKVADTADVPAAYHPSRTRLEHFHQFQVDTTAASGHSSLWLLSRSTDVRGPIEARAARTRDGRLFQVSLVSASARVTQYREVHA</sequence>
<reference evidence="1 2" key="1">
    <citation type="submission" date="2019-07" db="EMBL/GenBank/DDBJ databases">
        <title>Whole genome shotgun sequence of Cellulomonas composti NBRC 100758.</title>
        <authorList>
            <person name="Hosoyama A."/>
            <person name="Uohara A."/>
            <person name="Ohji S."/>
            <person name="Ichikawa N."/>
        </authorList>
    </citation>
    <scope>NUCLEOTIDE SEQUENCE [LARGE SCALE GENOMIC DNA]</scope>
    <source>
        <strain evidence="1 2">NBRC 100758</strain>
    </source>
</reference>
<evidence type="ECO:0000313" key="2">
    <source>
        <dbReference type="Proteomes" id="UP000321720"/>
    </source>
</evidence>
<dbReference type="Proteomes" id="UP000321720">
    <property type="component" value="Unassembled WGS sequence"/>
</dbReference>
<dbReference type="RefSeq" id="WP_146842530.1">
    <property type="nucleotide sequence ID" value="NZ_BJWG01000005.1"/>
</dbReference>
<comment type="caution">
    <text evidence="1">The sequence shown here is derived from an EMBL/GenBank/DDBJ whole genome shotgun (WGS) entry which is preliminary data.</text>
</comment>
<dbReference type="AlphaFoldDB" id="A0A511JA77"/>
<dbReference type="OrthoDB" id="5178413at2"/>